<evidence type="ECO:0000256" key="1">
    <source>
        <dbReference type="SAM" id="MobiDB-lite"/>
    </source>
</evidence>
<dbReference type="Proteomes" id="UP001178507">
    <property type="component" value="Unassembled WGS sequence"/>
</dbReference>
<name>A0AA36NHF5_9DINO</name>
<evidence type="ECO:0000313" key="3">
    <source>
        <dbReference type="Proteomes" id="UP001178507"/>
    </source>
</evidence>
<sequence>GVMAGAVVLDAAQRAAIGTLDPDFGGLLDIKEVPPDVQVALAAARVRTVGRFAVLADDRGGIRDFCRRTLNIDPDAAGGDVNIAAVVDAWEAARVRVETRNKVEAEATVSSMPKVVSRTEHAALRSKYEDTCQKMEDRVTPAPGTLENLFDQIEQGEWRFMHLTEFVSREDADVAPVGAVIDHSTGTIKVKKGAVQNSRPSGPEELRVRLDLMANAILMCAFRYPNKAAFQQITPNIFSRYANHLLGEHVFGLRAKDDKGRSMAQPSFELLLSYEYQIRKAAIKKVNKGHSWVDSLEEAMVDPLVKERFLTTPLACNSWVTAKSRQICYKYNNPQERCRGPCRPQVAPAGQEEPGRTFNVLYLFSGEERKSSTGSQLREMASKAGYKVLLEEWDILRNPDHDLTDEGKRQGVLEQIKGGKYAVIIVTPPCGTWSRVTWANHFGPKPVRDETRPWGYPWLSEKLQKRADEGNIMIVLFIDILMLLGTTWCDLSGKWARPASIWKLPDLRNAAEKLEGMQSIALHQCNWGAPTPKPTRLLTDLPLHASFLYNQWPQLDGQGRYLGPLPRHCGHNHKYGLAKQHPEEAFRTPAASTYPADMDTALAAAINQALLEAPHLTKPPAEGVEGLVEKEALEKETIKDSPKGKVAWDIKKATIKDSPKGKVAWDTMKETDGDIKEGKFGGEKDFEVKGFWGVGRPMQACYKGKKRGVHDGGGLCSPGRWRVGARNFPEGAHFCEIREIITKFFKGWLSQERGQETFWQMAAGRLTGSPFGKFVDGCRREVDVKLASLGCEIHYRRMEALLRVAEDPDHQFLIPLVETGVDLGVDEEMPRVPAVFEAKVKWNLEEVDGPFKEVWCENYGSAVDNMEDIRRQVEEDIERGHVIRMDKQAAGERFGGRLAVASLGAVPKELGSSKVRIIHDATHEVMINHRIRVRDRMRFPGVDDLEAMVRQMKADQAANPAVRLLMKYDVSRAHKLVPVKEQDWPLMAFSLERPEEVFMHTVGAFGFGSAAYWWQRVAAAVTRLAHYMSAGAYELYHLLFADDGLLGAHGADCWRRILYWFFVMDVVEVPITWKKVAGGARLGWIGYEADIQHYLKGIGDSKVAWVLGWIKEVKDEGSILGSRMRSALGRLSFVAGALVQVRPFLGVIFAWTSRLQPGGFHQVPMAVQIVLEFIKVEITRRPLTEPRPLPKKVGELFRVDAKAEGDLVVVGGWESFGGRATTEGEPFRVIASLELIATTVAVCIFGPGSQWRDSAGELVVQGFTDSLVNTHVIDHYMSTAFPLSVVLMELAVQLGELGTALQLGWTPREQNEEADALTNLDFTLFNPELELDEVGFKVIPKIMEAATQLDSEIRLEKDKKKKGMEHHDKNSAKKPKKAEMRWLLNPESPEFEYARTHGMQQLALVTGFTLKKSEQRCGVCGAIGHLGRDHENPRAKLSARGELRPESSAGSCAGHIWWVSWLAEWQQSMDGCNKIFVHAPSPTLVSSDVVRASRGFWTGLFDEPVEQRNRMPAHHRHNLPHVTYISGISSPCRMTRAKAQI</sequence>
<dbReference type="PANTHER" id="PTHR33050:SF7">
    <property type="entry name" value="RIBONUCLEASE H"/>
    <property type="match status" value="1"/>
</dbReference>
<dbReference type="PANTHER" id="PTHR33050">
    <property type="entry name" value="REVERSE TRANSCRIPTASE DOMAIN-CONTAINING PROTEIN"/>
    <property type="match status" value="1"/>
</dbReference>
<evidence type="ECO:0000313" key="2">
    <source>
        <dbReference type="EMBL" id="CAJ1403716.1"/>
    </source>
</evidence>
<reference evidence="2" key="1">
    <citation type="submission" date="2023-08" db="EMBL/GenBank/DDBJ databases">
        <authorList>
            <person name="Chen Y."/>
            <person name="Shah S."/>
            <person name="Dougan E. K."/>
            <person name="Thang M."/>
            <person name="Chan C."/>
        </authorList>
    </citation>
    <scope>NUCLEOTIDE SEQUENCE</scope>
</reference>
<comment type="caution">
    <text evidence="2">The sequence shown here is derived from an EMBL/GenBank/DDBJ whole genome shotgun (WGS) entry which is preliminary data.</text>
</comment>
<organism evidence="2 3">
    <name type="scientific">Effrenium voratum</name>
    <dbReference type="NCBI Taxonomy" id="2562239"/>
    <lineage>
        <taxon>Eukaryota</taxon>
        <taxon>Sar</taxon>
        <taxon>Alveolata</taxon>
        <taxon>Dinophyceae</taxon>
        <taxon>Suessiales</taxon>
        <taxon>Symbiodiniaceae</taxon>
        <taxon>Effrenium</taxon>
    </lineage>
</organism>
<keyword evidence="3" id="KW-1185">Reference proteome</keyword>
<feature type="region of interest" description="Disordered" evidence="1">
    <location>
        <begin position="1357"/>
        <end position="1378"/>
    </location>
</feature>
<dbReference type="InterPro" id="IPR043502">
    <property type="entry name" value="DNA/RNA_pol_sf"/>
</dbReference>
<dbReference type="EMBL" id="CAUJNA010003506">
    <property type="protein sequence ID" value="CAJ1403716.1"/>
    <property type="molecule type" value="Genomic_DNA"/>
</dbReference>
<accession>A0AA36NHF5</accession>
<dbReference type="InterPro" id="IPR052055">
    <property type="entry name" value="Hepadnavirus_pol/RT"/>
</dbReference>
<protein>
    <submittedName>
        <fullName evidence="2">Uncharacterized protein</fullName>
    </submittedName>
</protein>
<proteinExistence type="predicted"/>
<feature type="non-terminal residue" evidence="2">
    <location>
        <position position="1"/>
    </location>
</feature>
<gene>
    <name evidence="2" type="ORF">EVOR1521_LOCUS26322</name>
</gene>
<dbReference type="SUPFAM" id="SSF56672">
    <property type="entry name" value="DNA/RNA polymerases"/>
    <property type="match status" value="1"/>
</dbReference>